<reference evidence="3" key="1">
    <citation type="submission" date="2023-02" db="EMBL/GenBank/DDBJ databases">
        <title>Nocardiopsis ansamitocini NBRC 112285.</title>
        <authorList>
            <person name="Ichikawa N."/>
            <person name="Sato H."/>
            <person name="Tonouchi N."/>
        </authorList>
    </citation>
    <scope>NUCLEOTIDE SEQUENCE</scope>
    <source>
        <strain evidence="3">NBRC 112285</strain>
    </source>
</reference>
<dbReference type="AlphaFoldDB" id="A0A9W6UHA9"/>
<evidence type="ECO:0000256" key="1">
    <source>
        <dbReference type="SAM" id="MobiDB-lite"/>
    </source>
</evidence>
<comment type="caution">
    <text evidence="3">The sequence shown here is derived from an EMBL/GenBank/DDBJ whole genome shotgun (WGS) entry which is preliminary data.</text>
</comment>
<keyword evidence="2" id="KW-1133">Transmembrane helix</keyword>
<accession>A0A9W6UHA9</accession>
<feature type="region of interest" description="Disordered" evidence="1">
    <location>
        <begin position="52"/>
        <end position="77"/>
    </location>
</feature>
<keyword evidence="2" id="KW-0812">Transmembrane</keyword>
<name>A0A9W6UHA9_9ACTN</name>
<dbReference type="Proteomes" id="UP001165092">
    <property type="component" value="Unassembled WGS sequence"/>
</dbReference>
<protein>
    <submittedName>
        <fullName evidence="3">Uncharacterized protein</fullName>
    </submittedName>
</protein>
<evidence type="ECO:0000313" key="4">
    <source>
        <dbReference type="Proteomes" id="UP001165092"/>
    </source>
</evidence>
<gene>
    <name evidence="3" type="ORF">Nans01_01360</name>
</gene>
<evidence type="ECO:0000256" key="2">
    <source>
        <dbReference type="SAM" id="Phobius"/>
    </source>
</evidence>
<evidence type="ECO:0000313" key="3">
    <source>
        <dbReference type="EMBL" id="GLU45785.1"/>
    </source>
</evidence>
<proteinExistence type="predicted"/>
<organism evidence="3 4">
    <name type="scientific">Nocardiopsis ansamitocini</name>
    <dbReference type="NCBI Taxonomy" id="1670832"/>
    <lineage>
        <taxon>Bacteria</taxon>
        <taxon>Bacillati</taxon>
        <taxon>Actinomycetota</taxon>
        <taxon>Actinomycetes</taxon>
        <taxon>Streptosporangiales</taxon>
        <taxon>Nocardiopsidaceae</taxon>
        <taxon>Nocardiopsis</taxon>
    </lineage>
</organism>
<keyword evidence="4" id="KW-1185">Reference proteome</keyword>
<dbReference type="EMBL" id="BSQG01000001">
    <property type="protein sequence ID" value="GLU45785.1"/>
    <property type="molecule type" value="Genomic_DNA"/>
</dbReference>
<feature type="transmembrane region" description="Helical" evidence="2">
    <location>
        <begin position="111"/>
        <end position="128"/>
    </location>
</feature>
<keyword evidence="2" id="KW-0472">Membrane</keyword>
<dbReference type="RefSeq" id="WP_285756670.1">
    <property type="nucleotide sequence ID" value="NZ_BSQG01000001.1"/>
</dbReference>
<sequence>MSTHPVPEDEIAASLRASRELGPDYDDAVAAALSERLETSIADQVKGQLDARLGQPSAPGGYPPHLGHGHQLHPKGPSGNAVRLSMGIVSLGIAIPISGISAGLAGPGGLFVAWIGIIALYVLVVRGIRD</sequence>